<dbReference type="SMART" id="SM00448">
    <property type="entry name" value="REC"/>
    <property type="match status" value="2"/>
</dbReference>
<comment type="caution">
    <text evidence="14">The sequence shown here is derived from an EMBL/GenBank/DDBJ whole genome shotgun (WGS) entry which is preliminary data.</text>
</comment>
<evidence type="ECO:0000256" key="11">
    <source>
        <dbReference type="PROSITE-ProRule" id="PRU00169"/>
    </source>
</evidence>
<evidence type="ECO:0000256" key="6">
    <source>
        <dbReference type="ARBA" id="ARBA00022777"/>
    </source>
</evidence>
<evidence type="ECO:0000256" key="1">
    <source>
        <dbReference type="ARBA" id="ARBA00000085"/>
    </source>
</evidence>
<dbReference type="Pfam" id="PF12860">
    <property type="entry name" value="PAS_7"/>
    <property type="match status" value="1"/>
</dbReference>
<dbReference type="Pfam" id="PF00512">
    <property type="entry name" value="HisKA"/>
    <property type="match status" value="1"/>
</dbReference>
<dbReference type="Gene3D" id="1.10.287.130">
    <property type="match status" value="1"/>
</dbReference>
<evidence type="ECO:0000256" key="7">
    <source>
        <dbReference type="ARBA" id="ARBA00022840"/>
    </source>
</evidence>
<dbReference type="InterPro" id="IPR003594">
    <property type="entry name" value="HATPase_dom"/>
</dbReference>
<accession>A0A0L1JQZ0</accession>
<dbReference type="GO" id="GO:0005524">
    <property type="term" value="F:ATP binding"/>
    <property type="evidence" value="ECO:0007669"/>
    <property type="project" value="UniProtKB-KW"/>
</dbReference>
<dbReference type="InterPro" id="IPR011006">
    <property type="entry name" value="CheY-like_superfamily"/>
</dbReference>
<keyword evidence="15" id="KW-1185">Reference proteome</keyword>
<dbReference type="FunFam" id="3.30.565.10:FF:000010">
    <property type="entry name" value="Sensor histidine kinase RcsC"/>
    <property type="match status" value="1"/>
</dbReference>
<dbReference type="InterPro" id="IPR005467">
    <property type="entry name" value="His_kinase_dom"/>
</dbReference>
<feature type="modified residue" description="4-aspartylphosphate" evidence="11">
    <location>
        <position position="624"/>
    </location>
</feature>
<evidence type="ECO:0000259" key="13">
    <source>
        <dbReference type="PROSITE" id="PS50110"/>
    </source>
</evidence>
<dbReference type="PROSITE" id="PS50109">
    <property type="entry name" value="HIS_KIN"/>
    <property type="match status" value="1"/>
</dbReference>
<dbReference type="EMBL" id="AQQZ01000004">
    <property type="protein sequence ID" value="KNG93823.1"/>
    <property type="molecule type" value="Genomic_DNA"/>
</dbReference>
<dbReference type="InterPro" id="IPR003661">
    <property type="entry name" value="HisK_dim/P_dom"/>
</dbReference>
<dbReference type="SUPFAM" id="SSF55874">
    <property type="entry name" value="ATPase domain of HSP90 chaperone/DNA topoisomerase II/histidine kinase"/>
    <property type="match status" value="1"/>
</dbReference>
<gene>
    <name evidence="14" type="ORF">ATO11_11685</name>
</gene>
<comment type="subunit">
    <text evidence="9">At low DSF concentrations, interacts with RpfF.</text>
</comment>
<dbReference type="STRING" id="1317121.ATO11_11685"/>
<dbReference type="PANTHER" id="PTHR45339:SF1">
    <property type="entry name" value="HYBRID SIGNAL TRANSDUCTION HISTIDINE KINASE J"/>
    <property type="match status" value="1"/>
</dbReference>
<dbReference type="EC" id="2.7.13.3" evidence="2"/>
<proteinExistence type="predicted"/>
<evidence type="ECO:0000256" key="10">
    <source>
        <dbReference type="ARBA" id="ARBA00068150"/>
    </source>
</evidence>
<evidence type="ECO:0000256" key="3">
    <source>
        <dbReference type="ARBA" id="ARBA00022553"/>
    </source>
</evidence>
<name>A0A0L1JQZ0_9RHOB</name>
<dbReference type="Gene3D" id="3.40.50.2300">
    <property type="match status" value="2"/>
</dbReference>
<reference evidence="14 15" key="1">
    <citation type="journal article" date="2015" name="Int. J. Syst. Evol. Microbiol.">
        <title>Aestuariivita atlantica sp. nov., isolated from deep sea sediment of the Atlantic Ocean.</title>
        <authorList>
            <person name="Li G."/>
            <person name="Lai Q."/>
            <person name="Du Y."/>
            <person name="Liu X."/>
            <person name="Sun F."/>
            <person name="Shao Z."/>
        </authorList>
    </citation>
    <scope>NUCLEOTIDE SEQUENCE [LARGE SCALE GENOMIC DNA]</scope>
    <source>
        <strain evidence="14 15">22II-S11-z3</strain>
    </source>
</reference>
<dbReference type="InterPro" id="IPR001789">
    <property type="entry name" value="Sig_transdc_resp-reg_receiver"/>
</dbReference>
<keyword evidence="6" id="KW-0418">Kinase</keyword>
<dbReference type="Pfam" id="PF00072">
    <property type="entry name" value="Response_reg"/>
    <property type="match status" value="2"/>
</dbReference>
<dbReference type="InterPro" id="IPR036890">
    <property type="entry name" value="HATPase_C_sf"/>
</dbReference>
<evidence type="ECO:0000256" key="9">
    <source>
        <dbReference type="ARBA" id="ARBA00064003"/>
    </source>
</evidence>
<dbReference type="CDD" id="cd16922">
    <property type="entry name" value="HATPase_EvgS-ArcB-TorS-like"/>
    <property type="match status" value="1"/>
</dbReference>
<keyword evidence="4" id="KW-0808">Transferase</keyword>
<dbReference type="AlphaFoldDB" id="A0A0L1JQZ0"/>
<keyword evidence="7" id="KW-0067">ATP-binding</keyword>
<feature type="domain" description="Response regulatory" evidence="13">
    <location>
        <begin position="434"/>
        <end position="546"/>
    </location>
</feature>
<dbReference type="PRINTS" id="PR00344">
    <property type="entry name" value="BCTRLSENSOR"/>
</dbReference>
<feature type="domain" description="Histidine kinase" evidence="12">
    <location>
        <begin position="196"/>
        <end position="417"/>
    </location>
</feature>
<dbReference type="InterPro" id="IPR004358">
    <property type="entry name" value="Sig_transdc_His_kin-like_C"/>
</dbReference>
<dbReference type="Pfam" id="PF02518">
    <property type="entry name" value="HATPase_c"/>
    <property type="match status" value="1"/>
</dbReference>
<keyword evidence="3 11" id="KW-0597">Phosphoprotein</keyword>
<protein>
    <recommendedName>
        <fullName evidence="10">Sensory/regulatory protein RpfC</fullName>
        <ecNumber evidence="2">2.7.13.3</ecNumber>
    </recommendedName>
</protein>
<dbReference type="PANTHER" id="PTHR45339">
    <property type="entry name" value="HYBRID SIGNAL TRANSDUCTION HISTIDINE KINASE J"/>
    <property type="match status" value="1"/>
</dbReference>
<dbReference type="CDD" id="cd17546">
    <property type="entry name" value="REC_hyHK_CKI1_RcsC-like"/>
    <property type="match status" value="2"/>
</dbReference>
<keyword evidence="5" id="KW-0547">Nucleotide-binding</keyword>
<dbReference type="Proteomes" id="UP000036938">
    <property type="component" value="Unassembled WGS sequence"/>
</dbReference>
<dbReference type="CDD" id="cd00082">
    <property type="entry name" value="HisKA"/>
    <property type="match status" value="1"/>
</dbReference>
<dbReference type="PATRIC" id="fig|1317121.7.peg.3016"/>
<organism evidence="14 15">
    <name type="scientific">Pseudaestuariivita atlantica</name>
    <dbReference type="NCBI Taxonomy" id="1317121"/>
    <lineage>
        <taxon>Bacteria</taxon>
        <taxon>Pseudomonadati</taxon>
        <taxon>Pseudomonadota</taxon>
        <taxon>Alphaproteobacteria</taxon>
        <taxon>Rhodobacterales</taxon>
        <taxon>Paracoccaceae</taxon>
        <taxon>Pseudaestuariivita</taxon>
    </lineage>
</organism>
<feature type="modified residue" description="4-aspartylphosphate" evidence="11">
    <location>
        <position position="482"/>
    </location>
</feature>
<evidence type="ECO:0000256" key="2">
    <source>
        <dbReference type="ARBA" id="ARBA00012438"/>
    </source>
</evidence>
<dbReference type="SMART" id="SM00388">
    <property type="entry name" value="HisKA"/>
    <property type="match status" value="1"/>
</dbReference>
<keyword evidence="8" id="KW-0902">Two-component regulatory system</keyword>
<evidence type="ECO:0000313" key="15">
    <source>
        <dbReference type="Proteomes" id="UP000036938"/>
    </source>
</evidence>
<feature type="domain" description="Response regulatory" evidence="13">
    <location>
        <begin position="575"/>
        <end position="693"/>
    </location>
</feature>
<dbReference type="GO" id="GO:0000155">
    <property type="term" value="F:phosphorelay sensor kinase activity"/>
    <property type="evidence" value="ECO:0007669"/>
    <property type="project" value="InterPro"/>
</dbReference>
<dbReference type="SUPFAM" id="SSF52172">
    <property type="entry name" value="CheY-like"/>
    <property type="match status" value="2"/>
</dbReference>
<dbReference type="InterPro" id="IPR036097">
    <property type="entry name" value="HisK_dim/P_sf"/>
</dbReference>
<evidence type="ECO:0000256" key="5">
    <source>
        <dbReference type="ARBA" id="ARBA00022741"/>
    </source>
</evidence>
<evidence type="ECO:0000256" key="4">
    <source>
        <dbReference type="ARBA" id="ARBA00022679"/>
    </source>
</evidence>
<evidence type="ECO:0000256" key="8">
    <source>
        <dbReference type="ARBA" id="ARBA00023012"/>
    </source>
</evidence>
<evidence type="ECO:0000313" key="14">
    <source>
        <dbReference type="EMBL" id="KNG93823.1"/>
    </source>
</evidence>
<evidence type="ECO:0000259" key="12">
    <source>
        <dbReference type="PROSITE" id="PS50109"/>
    </source>
</evidence>
<comment type="catalytic activity">
    <reaction evidence="1">
        <text>ATP + protein L-histidine = ADP + protein N-phospho-L-histidine.</text>
        <dbReference type="EC" id="2.7.13.3"/>
    </reaction>
</comment>
<dbReference type="PROSITE" id="PS50110">
    <property type="entry name" value="RESPONSE_REGULATORY"/>
    <property type="match status" value="2"/>
</dbReference>
<sequence length="712" mass="78107">MCPRKKAEAGMAADQTGSSTVRIAQLEAQITDLEDRLSQARADLSVRGIAAEAGVWRTLDALSHGVALFDSKNRLVRCNACFAQPFVFHPDFGPGMTHDELLDMFMNAKLVDMGGLDPVEWRDRMRARWTQPRPEDMVVDLVDGRAVQLIDRRDSAGNMICLVNNVTALRQAESRLRATQERAEAASRAKSAFLANMSHEIRTPMNGVVGMADLLIETDLTEEQRLFVSTIKSSGEALLVIINDVLDYSKIEANRMILHPEPFELERVVHDLVLLMQPAAQKKGVTLLVDYDMFLPSRLVGDAGRIRQILTNLLGNAVKFTQEGYVLIRVVGIEMEEGLASIHVTVEDTGIGIPEDARDDVFGTFNQVDNAAHRNIGGTGLGLSISKRLVDMMGGEIWVDSEEGKGSCFGFKVVMPVMPDASDTPPVLPETLKRAMIVDDLEVNRQILDKQLRVLGIETVTCASGAEALERLDDSIDLVLTDQVMPGMDGVALARRIRSSGSNVPILLLSSFLGGLQLAANEAGIQAVLQNPVPRKTLFAKLKELGALNTETLRVRVQDGPAQIRRGTSGARPMRVLTAEDNMTNQLVFEKCVAALDIDLRFAVNGAEALELHESFRPDLIFMDISMPQIDGRQATAEIRSRETATGAYVPILAMTAHSVDEAERSQLTLGMDGCLTKPMRRHEIIAAIRAWQPDDTRFLDPEPDADAEESA</sequence>
<dbReference type="FunFam" id="1.10.287.130:FF:000002">
    <property type="entry name" value="Two-component osmosensing histidine kinase"/>
    <property type="match status" value="1"/>
</dbReference>
<dbReference type="Gene3D" id="3.30.565.10">
    <property type="entry name" value="Histidine kinase-like ATPase, C-terminal domain"/>
    <property type="match status" value="1"/>
</dbReference>
<dbReference type="SMART" id="SM00387">
    <property type="entry name" value="HATPase_c"/>
    <property type="match status" value="1"/>
</dbReference>
<dbReference type="SUPFAM" id="SSF47384">
    <property type="entry name" value="Homodimeric domain of signal transducing histidine kinase"/>
    <property type="match status" value="1"/>
</dbReference>